<name>A0A9Q9DCT3_ENSAD</name>
<evidence type="ECO:0000256" key="6">
    <source>
        <dbReference type="ARBA" id="ARBA00023136"/>
    </source>
</evidence>
<protein>
    <submittedName>
        <fullName evidence="8">DoxX family protein</fullName>
    </submittedName>
</protein>
<evidence type="ECO:0000313" key="8">
    <source>
        <dbReference type="EMBL" id="USJ26814.1"/>
    </source>
</evidence>
<reference evidence="8" key="1">
    <citation type="submission" date="2022-06" db="EMBL/GenBank/DDBJ databases">
        <title>Physiological and biochemical characterization and genomic elucidation of a strain of the genus Ensifer adhaerens M8 that combines arsenic oxidation and chromium reduction.</title>
        <authorList>
            <person name="Li X."/>
            <person name="Yu c."/>
        </authorList>
    </citation>
    <scope>NUCLEOTIDE SEQUENCE</scope>
    <source>
        <strain evidence="8">M8</strain>
        <plasmid evidence="8">pA</plasmid>
    </source>
</reference>
<keyword evidence="3" id="KW-1003">Cell membrane</keyword>
<gene>
    <name evidence="8" type="ORF">NE863_23060</name>
</gene>
<evidence type="ECO:0000256" key="2">
    <source>
        <dbReference type="ARBA" id="ARBA00006679"/>
    </source>
</evidence>
<dbReference type="Pfam" id="PF07681">
    <property type="entry name" value="DoxX"/>
    <property type="match status" value="1"/>
</dbReference>
<dbReference type="OrthoDB" id="5398343at2"/>
<dbReference type="AlphaFoldDB" id="A0A9Q9DCT3"/>
<accession>A0A9Q9DCT3</accession>
<dbReference type="InterPro" id="IPR032808">
    <property type="entry name" value="DoxX"/>
</dbReference>
<keyword evidence="5 7" id="KW-1133">Transmembrane helix</keyword>
<proteinExistence type="inferred from homology"/>
<evidence type="ECO:0000313" key="9">
    <source>
        <dbReference type="Proteomes" id="UP001055460"/>
    </source>
</evidence>
<feature type="transmembrane region" description="Helical" evidence="7">
    <location>
        <begin position="39"/>
        <end position="56"/>
    </location>
</feature>
<dbReference type="Proteomes" id="UP001055460">
    <property type="component" value="Plasmid pA"/>
</dbReference>
<evidence type="ECO:0000256" key="7">
    <source>
        <dbReference type="SAM" id="Phobius"/>
    </source>
</evidence>
<dbReference type="RefSeq" id="WP_060610703.1">
    <property type="nucleotide sequence ID" value="NZ_CP084487.1"/>
</dbReference>
<keyword evidence="6 7" id="KW-0472">Membrane</keyword>
<comment type="subcellular location">
    <subcellularLocation>
        <location evidence="1">Cell membrane</location>
        <topology evidence="1">Multi-pass membrane protein</topology>
    </subcellularLocation>
</comment>
<feature type="transmembrane region" description="Helical" evidence="7">
    <location>
        <begin position="12"/>
        <end position="32"/>
    </location>
</feature>
<evidence type="ECO:0000256" key="1">
    <source>
        <dbReference type="ARBA" id="ARBA00004651"/>
    </source>
</evidence>
<comment type="similarity">
    <text evidence="2">Belongs to the DoxX family.</text>
</comment>
<dbReference type="GO" id="GO:0005886">
    <property type="term" value="C:plasma membrane"/>
    <property type="evidence" value="ECO:0007669"/>
    <property type="project" value="UniProtKB-SubCell"/>
</dbReference>
<keyword evidence="4 7" id="KW-0812">Transmembrane</keyword>
<evidence type="ECO:0000256" key="5">
    <source>
        <dbReference type="ARBA" id="ARBA00022989"/>
    </source>
</evidence>
<dbReference type="PANTHER" id="PTHR33452:SF1">
    <property type="entry name" value="INNER MEMBRANE PROTEIN YPHA-RELATED"/>
    <property type="match status" value="1"/>
</dbReference>
<organism evidence="8 9">
    <name type="scientific">Ensifer adhaerens</name>
    <name type="common">Sinorhizobium morelense</name>
    <dbReference type="NCBI Taxonomy" id="106592"/>
    <lineage>
        <taxon>Bacteria</taxon>
        <taxon>Pseudomonadati</taxon>
        <taxon>Pseudomonadota</taxon>
        <taxon>Alphaproteobacteria</taxon>
        <taxon>Hyphomicrobiales</taxon>
        <taxon>Rhizobiaceae</taxon>
        <taxon>Sinorhizobium/Ensifer group</taxon>
        <taxon>Ensifer</taxon>
    </lineage>
</organism>
<sequence length="93" mass="10151">MTSSFSRVGASIRPLAYLTIALELFGGIAIALGLLTRALAFMLFIQMIVILVVVMIPRGTGFQLSTVWIGVFAYLSAHGIGRWALDRPIDRQV</sequence>
<evidence type="ECO:0000256" key="3">
    <source>
        <dbReference type="ARBA" id="ARBA00022475"/>
    </source>
</evidence>
<feature type="transmembrane region" description="Helical" evidence="7">
    <location>
        <begin position="62"/>
        <end position="85"/>
    </location>
</feature>
<dbReference type="PANTHER" id="PTHR33452">
    <property type="entry name" value="OXIDOREDUCTASE CATD-RELATED"/>
    <property type="match status" value="1"/>
</dbReference>
<geneLocation type="plasmid" evidence="8 9">
    <name>pA</name>
</geneLocation>
<keyword evidence="8" id="KW-0614">Plasmid</keyword>
<evidence type="ECO:0000256" key="4">
    <source>
        <dbReference type="ARBA" id="ARBA00022692"/>
    </source>
</evidence>
<dbReference type="EMBL" id="CP098808">
    <property type="protein sequence ID" value="USJ26814.1"/>
    <property type="molecule type" value="Genomic_DNA"/>
</dbReference>
<dbReference type="InterPro" id="IPR051907">
    <property type="entry name" value="DoxX-like_oxidoreductase"/>
</dbReference>